<dbReference type="CDD" id="cd16009">
    <property type="entry name" value="PPM"/>
    <property type="match status" value="1"/>
</dbReference>
<protein>
    <recommendedName>
        <fullName evidence="6 7">Phosphopentomutase</fullName>
        <ecNumber evidence="6 7">5.4.2.7</ecNumber>
    </recommendedName>
    <alternativeName>
        <fullName evidence="6">Phosphodeoxyribomutase</fullName>
    </alternativeName>
</protein>
<sequence length="390" mass="43179">MMKRAILIVLDSVGIGEMPDAHLYGDVGSNTLGNIAKAVGGMEVPHLEALGLGNIAPLEGVKPQDPPQGAYGKAAELSVGKDTVTGHWEMAGVILEKPLNTYPEGFSKEIMDAFEAKIGRKTLGNVVASGTEIIVELGEEHMRTGYPIIYTSADSVFQIAAHEEIIPLEELYRYCEIAREMLVGDWQVGRVIARPFVGEPGNFQRTANRKDYALDPFNKTILEYVKEAGQNVMCVGKIEDVFNKIGVTHAIHTKNNLEGVEETLNYLDANLPGLIWSNLVDFDMKFGHRNDYEGYYASIREFDRELPRLLEKMGEEDLLIITADHGCDPTTASTDHSREYIPILVYGQSVRPGATLGIRRTFSDIGKTVLEYLGVENTLYGESFLHEIQK</sequence>
<evidence type="ECO:0000256" key="4">
    <source>
        <dbReference type="ARBA" id="ARBA00023211"/>
    </source>
</evidence>
<dbReference type="Proteomes" id="UP000675379">
    <property type="component" value="Unassembled WGS sequence"/>
</dbReference>
<feature type="binding site" evidence="6">
    <location>
        <position position="288"/>
    </location>
    <ligand>
        <name>Mn(2+)</name>
        <dbReference type="ChEBI" id="CHEBI:29035"/>
        <label>2</label>
    </ligand>
</feature>
<dbReference type="Gene3D" id="3.30.70.1250">
    <property type="entry name" value="Phosphopentomutase"/>
    <property type="match status" value="1"/>
</dbReference>
<evidence type="ECO:0000256" key="2">
    <source>
        <dbReference type="ARBA" id="ARBA00022490"/>
    </source>
</evidence>
<dbReference type="PANTHER" id="PTHR21110">
    <property type="entry name" value="PHOSPHOPENTOMUTASE"/>
    <property type="match status" value="1"/>
</dbReference>
<keyword evidence="5 6" id="KW-0413">Isomerase</keyword>
<evidence type="ECO:0000256" key="1">
    <source>
        <dbReference type="ARBA" id="ARBA00010373"/>
    </source>
</evidence>
<gene>
    <name evidence="6" type="primary">deoB</name>
    <name evidence="9" type="ORF">KCG48_01185</name>
</gene>
<dbReference type="FunFam" id="3.30.70.1250:FF:000001">
    <property type="entry name" value="Phosphopentomutase"/>
    <property type="match status" value="1"/>
</dbReference>
<feature type="binding site" evidence="6">
    <location>
        <position position="325"/>
    </location>
    <ligand>
        <name>Mn(2+)</name>
        <dbReference type="ChEBI" id="CHEBI:29035"/>
        <label>1</label>
    </ligand>
</feature>
<feature type="domain" description="Metalloenzyme" evidence="8">
    <location>
        <begin position="3"/>
        <end position="376"/>
    </location>
</feature>
<dbReference type="InterPro" id="IPR006124">
    <property type="entry name" value="Metalloenzyme"/>
</dbReference>
<keyword evidence="4 6" id="KW-0464">Manganese</keyword>
<evidence type="ECO:0000256" key="5">
    <source>
        <dbReference type="ARBA" id="ARBA00023235"/>
    </source>
</evidence>
<dbReference type="PIRSF" id="PIRSF001491">
    <property type="entry name" value="Ppentomutase"/>
    <property type="match status" value="1"/>
</dbReference>
<reference evidence="9" key="1">
    <citation type="submission" date="2021-04" db="EMBL/GenBank/DDBJ databases">
        <title>Proteiniclasticum sedimins sp. nov., an obligate anaerobic bacterium isolated from anaerobic sludge.</title>
        <authorList>
            <person name="Liu J."/>
        </authorList>
    </citation>
    <scope>NUCLEOTIDE SEQUENCE</scope>
    <source>
        <strain evidence="9">BAD-10</strain>
    </source>
</reference>
<dbReference type="AlphaFoldDB" id="A0A941CN38"/>
<feature type="binding site" evidence="6">
    <location>
        <position position="324"/>
    </location>
    <ligand>
        <name>Mn(2+)</name>
        <dbReference type="ChEBI" id="CHEBI:29035"/>
        <label>1</label>
    </ligand>
</feature>
<evidence type="ECO:0000313" key="10">
    <source>
        <dbReference type="Proteomes" id="UP000675379"/>
    </source>
</evidence>
<dbReference type="GO" id="GO:0006018">
    <property type="term" value="P:2-deoxyribose 1-phosphate catabolic process"/>
    <property type="evidence" value="ECO:0007669"/>
    <property type="project" value="UniProtKB-UniRule"/>
</dbReference>
<organism evidence="9 10">
    <name type="scientific">Proteiniclasticum sediminis</name>
    <dbReference type="NCBI Taxonomy" id="2804028"/>
    <lineage>
        <taxon>Bacteria</taxon>
        <taxon>Bacillati</taxon>
        <taxon>Bacillota</taxon>
        <taxon>Clostridia</taxon>
        <taxon>Eubacteriales</taxon>
        <taxon>Clostridiaceae</taxon>
        <taxon>Proteiniclasticum</taxon>
    </lineage>
</organism>
<dbReference type="PANTHER" id="PTHR21110:SF0">
    <property type="entry name" value="PHOSPHOPENTOMUTASE"/>
    <property type="match status" value="1"/>
</dbReference>
<comment type="cofactor">
    <cofactor evidence="6">
        <name>Mn(2+)</name>
        <dbReference type="ChEBI" id="CHEBI:29035"/>
    </cofactor>
    <text evidence="6">Binds 2 manganese ions.</text>
</comment>
<evidence type="ECO:0000256" key="3">
    <source>
        <dbReference type="ARBA" id="ARBA00022723"/>
    </source>
</evidence>
<feature type="binding site" evidence="6">
    <location>
        <position position="283"/>
    </location>
    <ligand>
        <name>Mn(2+)</name>
        <dbReference type="ChEBI" id="CHEBI:29035"/>
        <label>2</label>
    </ligand>
</feature>
<comment type="similarity">
    <text evidence="1 6">Belongs to the phosphopentomutase family.</text>
</comment>
<dbReference type="GO" id="GO:0008973">
    <property type="term" value="F:phosphopentomutase activity"/>
    <property type="evidence" value="ECO:0007669"/>
    <property type="project" value="UniProtKB-UniRule"/>
</dbReference>
<dbReference type="RefSeq" id="WP_211799453.1">
    <property type="nucleotide sequence ID" value="NZ_JAGSCS010000001.1"/>
</dbReference>
<feature type="binding site" evidence="6">
    <location>
        <position position="11"/>
    </location>
    <ligand>
        <name>Mn(2+)</name>
        <dbReference type="ChEBI" id="CHEBI:29035"/>
        <label>1</label>
    </ligand>
</feature>
<dbReference type="HAMAP" id="MF_00740">
    <property type="entry name" value="Phosphopentomut"/>
    <property type="match status" value="1"/>
</dbReference>
<dbReference type="EMBL" id="JAGSCS010000001">
    <property type="protein sequence ID" value="MBR0574944.1"/>
    <property type="molecule type" value="Genomic_DNA"/>
</dbReference>
<dbReference type="InterPro" id="IPR010045">
    <property type="entry name" value="DeoB"/>
</dbReference>
<keyword evidence="10" id="KW-1185">Reference proteome</keyword>
<keyword evidence="2 6" id="KW-0963">Cytoplasm</keyword>
<evidence type="ECO:0000259" key="8">
    <source>
        <dbReference type="Pfam" id="PF01676"/>
    </source>
</evidence>
<dbReference type="EC" id="5.4.2.7" evidence="6 7"/>
<dbReference type="GO" id="GO:0000287">
    <property type="term" value="F:magnesium ion binding"/>
    <property type="evidence" value="ECO:0007669"/>
    <property type="project" value="UniProtKB-UniRule"/>
</dbReference>
<evidence type="ECO:0000313" key="9">
    <source>
        <dbReference type="EMBL" id="MBR0574944.1"/>
    </source>
</evidence>
<comment type="subcellular location">
    <subcellularLocation>
        <location evidence="6">Cytoplasm</location>
    </subcellularLocation>
</comment>
<accession>A0A941CN38</accession>
<comment type="function">
    <text evidence="6">Isomerase that catalyzes the conversion of deoxy-ribose 1-phosphate (dRib-1-P) and ribose 1-phosphate (Rib-1-P) to deoxy-ribose 5-phosphate (dRib-5-P) and ribose 5-phosphate (Rib-5-P), respectively.</text>
</comment>
<dbReference type="GO" id="GO:0043094">
    <property type="term" value="P:metabolic compound salvage"/>
    <property type="evidence" value="ECO:0007669"/>
    <property type="project" value="UniProtKB-UniRule"/>
</dbReference>
<feature type="binding site" evidence="6">
    <location>
        <position position="336"/>
    </location>
    <ligand>
        <name>Mn(2+)</name>
        <dbReference type="ChEBI" id="CHEBI:29035"/>
        <label>2</label>
    </ligand>
</feature>
<dbReference type="InterPro" id="IPR017850">
    <property type="entry name" value="Alkaline_phosphatase_core_sf"/>
</dbReference>
<dbReference type="NCBIfam" id="NF003766">
    <property type="entry name" value="PRK05362.1"/>
    <property type="match status" value="1"/>
</dbReference>
<name>A0A941CN38_9CLOT</name>
<comment type="caution">
    <text evidence="9">The sequence shown here is derived from an EMBL/GenBank/DDBJ whole genome shotgun (WGS) entry which is preliminary data.</text>
</comment>
<evidence type="ECO:0000256" key="7">
    <source>
        <dbReference type="NCBIfam" id="TIGR01696"/>
    </source>
</evidence>
<dbReference type="GO" id="GO:0005829">
    <property type="term" value="C:cytosol"/>
    <property type="evidence" value="ECO:0007669"/>
    <property type="project" value="TreeGrafter"/>
</dbReference>
<dbReference type="GO" id="GO:0009117">
    <property type="term" value="P:nucleotide metabolic process"/>
    <property type="evidence" value="ECO:0007669"/>
    <property type="project" value="UniProtKB-UniRule"/>
</dbReference>
<proteinExistence type="inferred from homology"/>
<dbReference type="SUPFAM" id="SSF53649">
    <property type="entry name" value="Alkaline phosphatase-like"/>
    <property type="match status" value="1"/>
</dbReference>
<dbReference type="NCBIfam" id="TIGR01696">
    <property type="entry name" value="deoB"/>
    <property type="match status" value="1"/>
</dbReference>
<comment type="catalytic activity">
    <reaction evidence="6">
        <text>2-deoxy-alpha-D-ribose 1-phosphate = 2-deoxy-D-ribose 5-phosphate</text>
        <dbReference type="Rhea" id="RHEA:27658"/>
        <dbReference type="ChEBI" id="CHEBI:57259"/>
        <dbReference type="ChEBI" id="CHEBI:62877"/>
        <dbReference type="EC" id="5.4.2.7"/>
    </reaction>
</comment>
<evidence type="ECO:0000256" key="6">
    <source>
        <dbReference type="HAMAP-Rule" id="MF_00740"/>
    </source>
</evidence>
<comment type="catalytic activity">
    <reaction evidence="6">
        <text>alpha-D-ribose 1-phosphate = D-ribose 5-phosphate</text>
        <dbReference type="Rhea" id="RHEA:18793"/>
        <dbReference type="ChEBI" id="CHEBI:57720"/>
        <dbReference type="ChEBI" id="CHEBI:78346"/>
        <dbReference type="EC" id="5.4.2.7"/>
    </reaction>
</comment>
<comment type="pathway">
    <text evidence="6">Carbohydrate degradation; 2-deoxy-D-ribose 1-phosphate degradation; D-glyceraldehyde 3-phosphate and acetaldehyde from 2-deoxy-alpha-D-ribose 1-phosphate: step 1/2.</text>
</comment>
<keyword evidence="3 6" id="KW-0479">Metal-binding</keyword>
<dbReference type="SUPFAM" id="SSF143856">
    <property type="entry name" value="DeoB insert domain-like"/>
    <property type="match status" value="1"/>
</dbReference>
<dbReference type="Gene3D" id="3.40.720.10">
    <property type="entry name" value="Alkaline Phosphatase, subunit A"/>
    <property type="match status" value="1"/>
</dbReference>
<dbReference type="InterPro" id="IPR024052">
    <property type="entry name" value="Phosphopentomutase_DeoB_cap_sf"/>
</dbReference>
<dbReference type="GO" id="GO:0030145">
    <property type="term" value="F:manganese ion binding"/>
    <property type="evidence" value="ECO:0007669"/>
    <property type="project" value="UniProtKB-UniRule"/>
</dbReference>
<dbReference type="Pfam" id="PF01676">
    <property type="entry name" value="Metalloenzyme"/>
    <property type="match status" value="1"/>
</dbReference>